<gene>
    <name evidence="1" type="ORF">DDB_G0278135</name>
</gene>
<organism evidence="1 2">
    <name type="scientific">Dictyostelium discoideum</name>
    <name type="common">Social amoeba</name>
    <dbReference type="NCBI Taxonomy" id="44689"/>
    <lineage>
        <taxon>Eukaryota</taxon>
        <taxon>Amoebozoa</taxon>
        <taxon>Evosea</taxon>
        <taxon>Eumycetozoa</taxon>
        <taxon>Dictyostelia</taxon>
        <taxon>Dictyosteliales</taxon>
        <taxon>Dictyosteliaceae</taxon>
        <taxon>Dictyostelium</taxon>
    </lineage>
</organism>
<evidence type="ECO:0000313" key="1">
    <source>
        <dbReference type="EMBL" id="EAL68240.1"/>
    </source>
</evidence>
<dbReference type="InParanoid" id="Q54YP7"/>
<dbReference type="PaxDb" id="44689-DDB0204450"/>
<dbReference type="KEGG" id="ddi:DDB_G0278135"/>
<protein>
    <submittedName>
        <fullName evidence="1">Uncharacterized protein</fullName>
    </submittedName>
</protein>
<reference evidence="1 2" key="1">
    <citation type="journal article" date="2005" name="Nature">
        <title>The genome of the social amoeba Dictyostelium discoideum.</title>
        <authorList>
            <consortium name="The Dictyostelium discoideum Sequencing Consortium"/>
            <person name="Eichinger L."/>
            <person name="Pachebat J.A."/>
            <person name="Glockner G."/>
            <person name="Rajandream M.A."/>
            <person name="Sucgang R."/>
            <person name="Berriman M."/>
            <person name="Song J."/>
            <person name="Olsen R."/>
            <person name="Szafranski K."/>
            <person name="Xu Q."/>
            <person name="Tunggal B."/>
            <person name="Kummerfeld S."/>
            <person name="Madera M."/>
            <person name="Konfortov B.A."/>
            <person name="Rivero F."/>
            <person name="Bankier A.T."/>
            <person name="Lehmann R."/>
            <person name="Hamlin N."/>
            <person name="Davies R."/>
            <person name="Gaudet P."/>
            <person name="Fey P."/>
            <person name="Pilcher K."/>
            <person name="Chen G."/>
            <person name="Saunders D."/>
            <person name="Sodergren E."/>
            <person name="Davis P."/>
            <person name="Kerhornou A."/>
            <person name="Nie X."/>
            <person name="Hall N."/>
            <person name="Anjard C."/>
            <person name="Hemphill L."/>
            <person name="Bason N."/>
            <person name="Farbrother P."/>
            <person name="Desany B."/>
            <person name="Just E."/>
            <person name="Morio T."/>
            <person name="Rost R."/>
            <person name="Churcher C."/>
            <person name="Cooper J."/>
            <person name="Haydock S."/>
            <person name="van Driessche N."/>
            <person name="Cronin A."/>
            <person name="Goodhead I."/>
            <person name="Muzny D."/>
            <person name="Mourier T."/>
            <person name="Pain A."/>
            <person name="Lu M."/>
            <person name="Harper D."/>
            <person name="Lindsay R."/>
            <person name="Hauser H."/>
            <person name="James K."/>
            <person name="Quiles M."/>
            <person name="Madan Babu M."/>
            <person name="Saito T."/>
            <person name="Buchrieser C."/>
            <person name="Wardroper A."/>
            <person name="Felder M."/>
            <person name="Thangavelu M."/>
            <person name="Johnson D."/>
            <person name="Knights A."/>
            <person name="Loulseged H."/>
            <person name="Mungall K."/>
            <person name="Oliver K."/>
            <person name="Price C."/>
            <person name="Quail M.A."/>
            <person name="Urushihara H."/>
            <person name="Hernandez J."/>
            <person name="Rabbinowitsch E."/>
            <person name="Steffen D."/>
            <person name="Sanders M."/>
            <person name="Ma J."/>
            <person name="Kohara Y."/>
            <person name="Sharp S."/>
            <person name="Simmonds M."/>
            <person name="Spiegler S."/>
            <person name="Tivey A."/>
            <person name="Sugano S."/>
            <person name="White B."/>
            <person name="Walker D."/>
            <person name="Woodward J."/>
            <person name="Winckler T."/>
            <person name="Tanaka Y."/>
            <person name="Shaulsky G."/>
            <person name="Schleicher M."/>
            <person name="Weinstock G."/>
            <person name="Rosenthal A."/>
            <person name="Cox E.C."/>
            <person name="Chisholm R.L."/>
            <person name="Gibbs R."/>
            <person name="Loomis W.F."/>
            <person name="Platzer M."/>
            <person name="Kay R.R."/>
            <person name="Williams J."/>
            <person name="Dear P.H."/>
            <person name="Noegel A.A."/>
            <person name="Barrell B."/>
            <person name="Kuspa A."/>
        </authorList>
    </citation>
    <scope>NUCLEOTIDE SEQUENCE [LARGE SCALE GENOMIC DNA]</scope>
    <source>
        <strain evidence="1 2">AX4</strain>
    </source>
</reference>
<dbReference type="SMR" id="Q54YP7"/>
<dbReference type="InterPro" id="IPR013083">
    <property type="entry name" value="Znf_RING/FYVE/PHD"/>
</dbReference>
<dbReference type="Gene3D" id="3.30.40.10">
    <property type="entry name" value="Zinc/RING finger domain, C3HC4 (zinc finger)"/>
    <property type="match status" value="1"/>
</dbReference>
<dbReference type="AlphaFoldDB" id="Q54YP7"/>
<name>Q54YP7_DICDI</name>
<comment type="caution">
    <text evidence="1">The sequence shown here is derived from an EMBL/GenBank/DDBJ whole genome shotgun (WGS) entry which is preliminary data.</text>
</comment>
<accession>Q54YP7</accession>
<dbReference type="GeneID" id="8621362"/>
<keyword evidence="2" id="KW-1185">Reference proteome</keyword>
<evidence type="ECO:0000313" key="2">
    <source>
        <dbReference type="Proteomes" id="UP000002195"/>
    </source>
</evidence>
<proteinExistence type="predicted"/>
<dbReference type="VEuPathDB" id="AmoebaDB:DDB_G0278135"/>
<dbReference type="Proteomes" id="UP000002195">
    <property type="component" value="Unassembled WGS sequence"/>
</dbReference>
<dbReference type="RefSeq" id="XP_642155.1">
    <property type="nucleotide sequence ID" value="XM_637063.1"/>
</dbReference>
<dbReference type="EMBL" id="AAFI02000023">
    <property type="protein sequence ID" value="EAL68240.1"/>
    <property type="molecule type" value="Genomic_DNA"/>
</dbReference>
<dbReference type="HOGENOM" id="CLU_2532191_0_0_1"/>
<sequence>MDSEKHQNECPKVFLKCEFCNTDIIRSSLSDHHKTYYFHESKNFFWGTSEFTDSTNVLKNYLNERGELELYFTINIKGEETVPL</sequence>